<sequence>MASVTSTTGRCGCLRKIHELTFSGRYELHVIVENWAGEQGVAKYSEILVAGPSEKYELRSIGTFTGGNAGDGLDWHKNMQFSTMDADNDRSFENCAKIHHGDRYSGIQLIHPQPGFGEPFEVYCEQEYEDGGWVVIQNRFDGSVNFERNWAEYEHGFGDMSGEHWLGLRAIHELTYSKQYKLHVLLELANGTQLAAKYNEFSVAGSSELYQLKSLRGFSGDLSNEFGYNEGMMFSTFDADNDIYF</sequence>
<dbReference type="InterPro" id="IPR050373">
    <property type="entry name" value="Fibrinogen_C-term_domain"/>
</dbReference>
<protein>
    <recommendedName>
        <fullName evidence="1">Fibrinogen C-terminal domain-containing protein</fullName>
    </recommendedName>
</protein>
<dbReference type="Gene3D" id="3.90.215.10">
    <property type="entry name" value="Gamma Fibrinogen, chain A, domain 1"/>
    <property type="match status" value="2"/>
</dbReference>
<dbReference type="Gene3D" id="4.10.530.10">
    <property type="entry name" value="Gamma-fibrinogen Carboxyl Terminal Fragment, domain 2"/>
    <property type="match status" value="1"/>
</dbReference>
<dbReference type="Proteomes" id="UP001562425">
    <property type="component" value="Unassembled WGS sequence"/>
</dbReference>
<dbReference type="InterPro" id="IPR002181">
    <property type="entry name" value="Fibrinogen_a/b/g_C_dom"/>
</dbReference>
<dbReference type="PANTHER" id="PTHR19143">
    <property type="entry name" value="FIBRINOGEN/TENASCIN/ANGIOPOEITIN"/>
    <property type="match status" value="1"/>
</dbReference>
<dbReference type="SMART" id="SM00186">
    <property type="entry name" value="FBG"/>
    <property type="match status" value="1"/>
</dbReference>
<accession>A0ABD1DR61</accession>
<evidence type="ECO:0000259" key="1">
    <source>
        <dbReference type="PROSITE" id="PS51406"/>
    </source>
</evidence>
<dbReference type="EMBL" id="JBEHCU010003472">
    <property type="protein sequence ID" value="KAL1402150.1"/>
    <property type="molecule type" value="Genomic_DNA"/>
</dbReference>
<dbReference type="AlphaFoldDB" id="A0ABD1DR61"/>
<dbReference type="Pfam" id="PF00147">
    <property type="entry name" value="Fibrinogen_C"/>
    <property type="match status" value="1"/>
</dbReference>
<feature type="domain" description="Fibrinogen C-terminal" evidence="1">
    <location>
        <begin position="86"/>
        <end position="245"/>
    </location>
</feature>
<reference evidence="2 3" key="1">
    <citation type="submission" date="2024-05" db="EMBL/GenBank/DDBJ databases">
        <title>Culex pipiens pipiens assembly and annotation.</title>
        <authorList>
            <person name="Alout H."/>
            <person name="Durand T."/>
        </authorList>
    </citation>
    <scope>NUCLEOTIDE SEQUENCE [LARGE SCALE GENOMIC DNA]</scope>
    <source>
        <strain evidence="2">HA-2024</strain>
        <tissue evidence="2">Whole body</tissue>
    </source>
</reference>
<feature type="non-terminal residue" evidence="2">
    <location>
        <position position="245"/>
    </location>
</feature>
<organism evidence="2 3">
    <name type="scientific">Culex pipiens pipiens</name>
    <name type="common">Northern house mosquito</name>
    <dbReference type="NCBI Taxonomy" id="38569"/>
    <lineage>
        <taxon>Eukaryota</taxon>
        <taxon>Metazoa</taxon>
        <taxon>Ecdysozoa</taxon>
        <taxon>Arthropoda</taxon>
        <taxon>Hexapoda</taxon>
        <taxon>Insecta</taxon>
        <taxon>Pterygota</taxon>
        <taxon>Neoptera</taxon>
        <taxon>Endopterygota</taxon>
        <taxon>Diptera</taxon>
        <taxon>Nematocera</taxon>
        <taxon>Culicoidea</taxon>
        <taxon>Culicidae</taxon>
        <taxon>Culicinae</taxon>
        <taxon>Culicini</taxon>
        <taxon>Culex</taxon>
        <taxon>Culex</taxon>
    </lineage>
</organism>
<gene>
    <name evidence="2" type="ORF">pipiens_019854</name>
</gene>
<evidence type="ECO:0000313" key="3">
    <source>
        <dbReference type="Proteomes" id="UP001562425"/>
    </source>
</evidence>
<dbReference type="SUPFAM" id="SSF56496">
    <property type="entry name" value="Fibrinogen C-terminal domain-like"/>
    <property type="match status" value="2"/>
</dbReference>
<proteinExistence type="predicted"/>
<comment type="caution">
    <text evidence="2">The sequence shown here is derived from an EMBL/GenBank/DDBJ whole genome shotgun (WGS) entry which is preliminary data.</text>
</comment>
<dbReference type="PROSITE" id="PS51406">
    <property type="entry name" value="FIBRINOGEN_C_2"/>
    <property type="match status" value="1"/>
</dbReference>
<keyword evidence="3" id="KW-1185">Reference proteome</keyword>
<dbReference type="InterPro" id="IPR014716">
    <property type="entry name" value="Fibrinogen_a/b/g_C_1"/>
</dbReference>
<name>A0ABD1DR61_CULPP</name>
<evidence type="ECO:0000313" key="2">
    <source>
        <dbReference type="EMBL" id="KAL1402150.1"/>
    </source>
</evidence>
<dbReference type="InterPro" id="IPR036056">
    <property type="entry name" value="Fibrinogen-like_C"/>
</dbReference>